<organism evidence="1 2">
    <name type="scientific">Thiorhodovibrio winogradskyi</name>
    <dbReference type="NCBI Taxonomy" id="77007"/>
    <lineage>
        <taxon>Bacteria</taxon>
        <taxon>Pseudomonadati</taxon>
        <taxon>Pseudomonadota</taxon>
        <taxon>Gammaproteobacteria</taxon>
        <taxon>Chromatiales</taxon>
        <taxon>Chromatiaceae</taxon>
        <taxon>Thiorhodovibrio</taxon>
    </lineage>
</organism>
<evidence type="ECO:0000313" key="2">
    <source>
        <dbReference type="Proteomes" id="UP001432180"/>
    </source>
</evidence>
<reference evidence="1 2" key="1">
    <citation type="journal article" date="2023" name="Microorganisms">
        <title>Thiorhodovibrio frisius and Trv. litoralis spp. nov., Two Novel Members from a Clade of Fastidious Purple Sulfur Bacteria That Exhibit Unique Red-Shifted Light-Harvesting Capabilities.</title>
        <authorList>
            <person name="Methner A."/>
            <person name="Kuzyk S.B."/>
            <person name="Petersen J."/>
            <person name="Bauer S."/>
            <person name="Brinkmann H."/>
            <person name="Sichau K."/>
            <person name="Wanner G."/>
            <person name="Wolf J."/>
            <person name="Neumann-Schaal M."/>
            <person name="Henke P."/>
            <person name="Tank M."/>
            <person name="Sproer C."/>
            <person name="Bunk B."/>
            <person name="Overmann J."/>
        </authorList>
    </citation>
    <scope>NUCLEOTIDE SEQUENCE [LARGE SCALE GENOMIC DNA]</scope>
    <source>
        <strain evidence="1 2">DSM 6702</strain>
    </source>
</reference>
<dbReference type="Proteomes" id="UP001432180">
    <property type="component" value="Chromosome"/>
</dbReference>
<dbReference type="EMBL" id="CP121472">
    <property type="protein sequence ID" value="WPL19135.1"/>
    <property type="molecule type" value="Genomic_DNA"/>
</dbReference>
<proteinExistence type="predicted"/>
<evidence type="ECO:0000313" key="1">
    <source>
        <dbReference type="EMBL" id="WPL19135.1"/>
    </source>
</evidence>
<gene>
    <name evidence="1" type="ORF">Thiowin_04241</name>
</gene>
<sequence>MTIPLLDQVRQLNVEDQLELVEALWNEISSRNAAPPPTDAQIAELDRRLAEHDANPDDIVPWQQVKAEALTSIKESRIRE</sequence>
<accession>A0ABZ0SHS7</accession>
<dbReference type="RefSeq" id="WP_328984881.1">
    <property type="nucleotide sequence ID" value="NZ_CP121472.1"/>
</dbReference>
<dbReference type="NCBIfam" id="TIGR02574">
    <property type="entry name" value="stabl_TIGR02574"/>
    <property type="match status" value="1"/>
</dbReference>
<dbReference type="Pfam" id="PF09720">
    <property type="entry name" value="Unstab_antitox"/>
    <property type="match status" value="1"/>
</dbReference>
<dbReference type="InterPro" id="IPR013406">
    <property type="entry name" value="CHP02574_addiction_mod"/>
</dbReference>
<name>A0ABZ0SHS7_9GAMM</name>
<protein>
    <submittedName>
        <fullName evidence="1">Addiction module component</fullName>
    </submittedName>
</protein>
<keyword evidence="2" id="KW-1185">Reference proteome</keyword>